<dbReference type="GO" id="GO:0008652">
    <property type="term" value="P:amino acid biosynthetic process"/>
    <property type="evidence" value="ECO:0007669"/>
    <property type="project" value="UniProtKB-KW"/>
</dbReference>
<keyword evidence="6" id="KW-0057">Aromatic amino acid biosynthesis</keyword>
<evidence type="ECO:0000256" key="3">
    <source>
        <dbReference type="ARBA" id="ARBA00022679"/>
    </source>
</evidence>
<dbReference type="SUPFAM" id="SSF51569">
    <property type="entry name" value="Aldolase"/>
    <property type="match status" value="1"/>
</dbReference>
<evidence type="ECO:0000313" key="7">
    <source>
        <dbReference type="EMBL" id="KZM27762.1"/>
    </source>
</evidence>
<comment type="cofactor">
    <cofactor evidence="5">
        <name>Mn(2+)</name>
        <dbReference type="ChEBI" id="CHEBI:29035"/>
    </cofactor>
    <cofactor evidence="5">
        <name>Co(2+)</name>
        <dbReference type="ChEBI" id="CHEBI:48828"/>
    </cofactor>
    <cofactor evidence="5">
        <name>Cd(2+)</name>
        <dbReference type="ChEBI" id="CHEBI:48775"/>
    </cofactor>
    <text evidence="5">Binds 1 divalent cation per subunit. The enzyme is active with manganese, cobalt or cadmium ions.</text>
</comment>
<evidence type="ECO:0000256" key="4">
    <source>
        <dbReference type="ARBA" id="ARBA00047508"/>
    </source>
</evidence>
<feature type="binding site" evidence="5">
    <location>
        <position position="314"/>
    </location>
    <ligand>
        <name>Mn(2+)</name>
        <dbReference type="ChEBI" id="CHEBI:29035"/>
    </ligand>
</feature>
<dbReference type="Pfam" id="PF01474">
    <property type="entry name" value="DAHP_synth_2"/>
    <property type="match status" value="2"/>
</dbReference>
<keyword evidence="8" id="KW-1185">Reference proteome</keyword>
<dbReference type="GO" id="GO:0009073">
    <property type="term" value="P:aromatic amino acid family biosynthetic process"/>
    <property type="evidence" value="ECO:0007669"/>
    <property type="project" value="UniProtKB-KW"/>
</dbReference>
<comment type="catalytic activity">
    <reaction evidence="4 6">
        <text>D-erythrose 4-phosphate + phosphoenolpyruvate + H2O = 7-phospho-2-dehydro-3-deoxy-D-arabino-heptonate + phosphate</text>
        <dbReference type="Rhea" id="RHEA:14717"/>
        <dbReference type="ChEBI" id="CHEBI:15377"/>
        <dbReference type="ChEBI" id="CHEBI:16897"/>
        <dbReference type="ChEBI" id="CHEBI:43474"/>
        <dbReference type="ChEBI" id="CHEBI:58394"/>
        <dbReference type="ChEBI" id="CHEBI:58702"/>
        <dbReference type="EC" id="2.5.1.54"/>
    </reaction>
</comment>
<gene>
    <name evidence="7" type="ORF">ST47_g1092</name>
</gene>
<evidence type="ECO:0000313" key="8">
    <source>
        <dbReference type="Proteomes" id="UP000076837"/>
    </source>
</evidence>
<dbReference type="PANTHER" id="PTHR21337">
    <property type="entry name" value="PHOSPHO-2-DEHYDRO-3-DEOXYHEPTONATE ALDOLASE 1, 2"/>
    <property type="match status" value="1"/>
</dbReference>
<keyword evidence="5" id="KW-0170">Cobalt</keyword>
<sequence length="685" mass="76138">MYDHKAASTASHAWSPTSWKEKPVAQPIDYENPEHLSEVITRLEGLPDLVPKHEINQLSLLMLFAARGQLFFIQGGDCAEAFSEIRPDIIRSKQDLLIAQADILSERLGMPTVPIGRIAGQYSKPRSSCYETLSCGTVVHAFRGDNINGSDKISRSPDPERLSMGYHFSAATLSVLRASRNHNETAINAAIRPSSGVFTSHEALHLPFESSMTRDGYNTSAHMLWIGERTRQLSGAHVEYMRGVRNPIGVKVGPSVDPNEIVELLDKLNPRKMIGKNAIITRLGSNNVGSKLPALIKAVQAAGHLPVWLCDPCHGNTHATPSKVKTRFLEDMLDELKATFTVHSEQGSAFGGIHLEETGEDDITECIERFRVSLDTAEFPRYRTLCDPRLSRGQGVDIVRSYANFVRTYSGRGITPTSVISSTAMREFNLFLQSSDQHQELYQKLSQELEKPTLEQVESWELVANPVYELVETMRNRDGMITDEQIKTAKSKMRLVKTHNYKLQLVKGKSGFDADMNSVPVSILNDMIDQWQAGNSDAVDANLERLLDQPRTKEPTKDVLKSLETRIAPANSARLEATADPKRSEAILHPKTPIASDVPIIPEMAGSGTSTRSISKPSIPSRDVIEKDLLDMDIDSISLDIDRIKSFIYDTRETEFGTLVATRASLSENPRFYRFIVNAGVGEEK</sequence>
<comment type="pathway">
    <text evidence="1 6">Metabolic intermediate biosynthesis; chorismate biosynthesis; chorismate from D-erythrose 4-phosphate and phosphoenolpyruvate: step 1/7.</text>
</comment>
<comment type="similarity">
    <text evidence="2 6">Belongs to the class-II DAHP synthase family.</text>
</comment>
<name>A0A163LFQ5_DIDRA</name>
<feature type="binding site" evidence="5">
    <location>
        <position position="251"/>
    </location>
    <ligand>
        <name>phosphoenolpyruvate</name>
        <dbReference type="ChEBI" id="CHEBI:58702"/>
    </ligand>
</feature>
<feature type="binding site" evidence="5">
    <location>
        <position position="117"/>
    </location>
    <ligand>
        <name>phosphoenolpyruvate</name>
        <dbReference type="ChEBI" id="CHEBI:58702"/>
    </ligand>
</feature>
<keyword evidence="5" id="KW-0104">Cadmium</keyword>
<dbReference type="PANTHER" id="PTHR21337:SF0">
    <property type="entry name" value="PHOSPHO-2-DEHYDRO-3-DEOXYHEPTONATE ALDOLASE"/>
    <property type="match status" value="1"/>
</dbReference>
<comment type="caution">
    <text evidence="7">The sequence shown here is derived from an EMBL/GenBank/DDBJ whole genome shotgun (WGS) entry which is preliminary data.</text>
</comment>
<keyword evidence="3 6" id="KW-0808">Transferase</keyword>
<feature type="binding site" evidence="5">
    <location>
        <position position="282"/>
    </location>
    <ligand>
        <name>phosphoenolpyruvate</name>
        <dbReference type="ChEBI" id="CHEBI:58702"/>
    </ligand>
</feature>
<accession>A0A163LFQ5</accession>
<feature type="binding site" evidence="5">
    <location>
        <begin position="228"/>
        <end position="229"/>
    </location>
    <ligand>
        <name>phosphoenolpyruvate</name>
        <dbReference type="ChEBI" id="CHEBI:58702"/>
    </ligand>
</feature>
<dbReference type="AlphaFoldDB" id="A0A163LFQ5"/>
<reference evidence="7 8" key="1">
    <citation type="journal article" date="2016" name="Sci. Rep.">
        <title>Draft genome sequencing and secretome analysis of fungal phytopathogen Ascochyta rabiei provides insight into the necrotrophic effector repertoire.</title>
        <authorList>
            <person name="Verma S."/>
            <person name="Gazara R.K."/>
            <person name="Nizam S."/>
            <person name="Parween S."/>
            <person name="Chattopadhyay D."/>
            <person name="Verma P.K."/>
        </authorList>
    </citation>
    <scope>NUCLEOTIDE SEQUENCE [LARGE SCALE GENOMIC DNA]</scope>
    <source>
        <strain evidence="7 8">ArDII</strain>
    </source>
</reference>
<dbReference type="InterPro" id="IPR002480">
    <property type="entry name" value="DAHP_synth_2"/>
</dbReference>
<dbReference type="Proteomes" id="UP000076837">
    <property type="component" value="Unassembled WGS sequence"/>
</dbReference>
<evidence type="ECO:0000256" key="6">
    <source>
        <dbReference type="RuleBase" id="RU363071"/>
    </source>
</evidence>
<dbReference type="UniPathway" id="UPA00053">
    <property type="reaction ID" value="UER00084"/>
</dbReference>
<evidence type="ECO:0000256" key="5">
    <source>
        <dbReference type="PIRSR" id="PIRSR602480-1"/>
    </source>
</evidence>
<feature type="binding site" evidence="5">
    <location>
        <position position="387"/>
    </location>
    <ligand>
        <name>Mn(2+)</name>
        <dbReference type="ChEBI" id="CHEBI:29035"/>
    </ligand>
</feature>
<dbReference type="STRING" id="5454.A0A163LFQ5"/>
<keyword evidence="5" id="KW-0464">Manganese</keyword>
<evidence type="ECO:0000256" key="1">
    <source>
        <dbReference type="ARBA" id="ARBA00004688"/>
    </source>
</evidence>
<dbReference type="GO" id="GO:0003849">
    <property type="term" value="F:3-deoxy-7-phosphoheptulonate synthase activity"/>
    <property type="evidence" value="ECO:0007669"/>
    <property type="project" value="UniProtKB-EC"/>
</dbReference>
<dbReference type="InterPro" id="IPR013785">
    <property type="entry name" value="Aldolase_TIM"/>
</dbReference>
<evidence type="ECO:0000256" key="2">
    <source>
        <dbReference type="ARBA" id="ARBA00008911"/>
    </source>
</evidence>
<dbReference type="EMBL" id="JYNV01000057">
    <property type="protein sequence ID" value="KZM27762.1"/>
    <property type="molecule type" value="Genomic_DNA"/>
</dbReference>
<protein>
    <recommendedName>
        <fullName evidence="6">Phospho-2-dehydro-3-deoxyheptonate aldolase</fullName>
        <ecNumber evidence="6">2.5.1.54</ecNumber>
    </recommendedName>
</protein>
<feature type="binding site" evidence="5">
    <location>
        <position position="356"/>
    </location>
    <ligand>
        <name>Mn(2+)</name>
        <dbReference type="ChEBI" id="CHEBI:29035"/>
    </ligand>
</feature>
<dbReference type="EC" id="2.5.1.54" evidence="6"/>
<dbReference type="GO" id="GO:0009423">
    <property type="term" value="P:chorismate biosynthetic process"/>
    <property type="evidence" value="ECO:0007669"/>
    <property type="project" value="UniProtKB-UniPathway"/>
</dbReference>
<keyword evidence="6" id="KW-0028">Amino-acid biosynthesis</keyword>
<feature type="binding site" evidence="5">
    <location>
        <position position="78"/>
    </location>
    <ligand>
        <name>Mn(2+)</name>
        <dbReference type="ChEBI" id="CHEBI:29035"/>
    </ligand>
</feature>
<dbReference type="Gene3D" id="3.20.20.70">
    <property type="entry name" value="Aldolase class I"/>
    <property type="match status" value="1"/>
</dbReference>
<organism evidence="7 8">
    <name type="scientific">Didymella rabiei</name>
    <name type="common">Chickpea ascochyta blight fungus</name>
    <name type="synonym">Mycosphaerella rabiei</name>
    <dbReference type="NCBI Taxonomy" id="5454"/>
    <lineage>
        <taxon>Eukaryota</taxon>
        <taxon>Fungi</taxon>
        <taxon>Dikarya</taxon>
        <taxon>Ascomycota</taxon>
        <taxon>Pezizomycotina</taxon>
        <taxon>Dothideomycetes</taxon>
        <taxon>Pleosporomycetidae</taxon>
        <taxon>Pleosporales</taxon>
        <taxon>Pleosporineae</taxon>
        <taxon>Didymellaceae</taxon>
        <taxon>Ascochyta</taxon>
    </lineage>
</organism>
<proteinExistence type="inferred from homology"/>